<dbReference type="InterPro" id="IPR012110">
    <property type="entry name" value="PDC/IPDC-like"/>
</dbReference>
<dbReference type="OrthoDB" id="3970464at2759"/>
<dbReference type="GO" id="GO:0000949">
    <property type="term" value="P:aromatic amino acid family catabolic process to alcohol via Ehrlich pathway"/>
    <property type="evidence" value="ECO:0007669"/>
    <property type="project" value="TreeGrafter"/>
</dbReference>
<dbReference type="GO" id="GO:0004737">
    <property type="term" value="F:pyruvate decarboxylase activity"/>
    <property type="evidence" value="ECO:0007669"/>
    <property type="project" value="TreeGrafter"/>
</dbReference>
<dbReference type="EMBL" id="JADGMS010000016">
    <property type="protein sequence ID" value="KAF9665817.1"/>
    <property type="molecule type" value="Genomic_DNA"/>
</dbReference>
<gene>
    <name evidence="6" type="ORF">SADUNF_Sadunf16G0163200</name>
</gene>
<comment type="similarity">
    <text evidence="2">Belongs to the TPP enzyme family.</text>
</comment>
<dbReference type="PANTHER" id="PTHR43452">
    <property type="entry name" value="PYRUVATE DECARBOXYLASE"/>
    <property type="match status" value="1"/>
</dbReference>
<evidence type="ECO:0000313" key="6">
    <source>
        <dbReference type="EMBL" id="KAF9665817.1"/>
    </source>
</evidence>
<evidence type="ECO:0000256" key="5">
    <source>
        <dbReference type="ARBA" id="ARBA00023052"/>
    </source>
</evidence>
<evidence type="ECO:0000313" key="7">
    <source>
        <dbReference type="Proteomes" id="UP000657918"/>
    </source>
</evidence>
<keyword evidence="3" id="KW-0479">Metal-binding</keyword>
<evidence type="ECO:0000256" key="3">
    <source>
        <dbReference type="ARBA" id="ARBA00022723"/>
    </source>
</evidence>
<keyword evidence="5" id="KW-0786">Thiamine pyrophosphate</keyword>
<comment type="caution">
    <text evidence="6">The sequence shown here is derived from an EMBL/GenBank/DDBJ whole genome shotgun (WGS) entry which is preliminary data.</text>
</comment>
<dbReference type="PANTHER" id="PTHR43452:SF20">
    <property type="entry name" value="PYRUVATE DECARBOXYLASE 2"/>
    <property type="match status" value="1"/>
</dbReference>
<sequence length="177" mass="19392">MNLLISLSLLGMPTDAIERRKNIKHLKLRAGYAADGVGAGGVTFSVACDCWGLQRESSRHLHTIGLPDFTLNLRCFQTVTCYQRQQLYLSIYYSICRTLPAVPHTTLSRNHIPLTISTRLSKKMGFEAAVEATAVAAFLNKAAKPAILGGQNCELQMLVMPSAKGPVTEHHLHYIGA</sequence>
<accession>A0A835JA25</accession>
<keyword evidence="4" id="KW-0460">Magnesium</keyword>
<evidence type="ECO:0000256" key="2">
    <source>
        <dbReference type="ARBA" id="ARBA00007812"/>
    </source>
</evidence>
<reference evidence="6 7" key="1">
    <citation type="submission" date="2020-10" db="EMBL/GenBank/DDBJ databases">
        <title>Plant Genome Project.</title>
        <authorList>
            <person name="Zhang R.-G."/>
        </authorList>
    </citation>
    <scope>NUCLEOTIDE SEQUENCE [LARGE SCALE GENOMIC DNA]</scope>
    <source>
        <strain evidence="6">FAFU-HL-1</strain>
        <tissue evidence="6">Leaf</tissue>
    </source>
</reference>
<dbReference type="GO" id="GO:0046872">
    <property type="term" value="F:metal ion binding"/>
    <property type="evidence" value="ECO:0007669"/>
    <property type="project" value="UniProtKB-KW"/>
</dbReference>
<proteinExistence type="inferred from homology"/>
<organism evidence="6 7">
    <name type="scientific">Salix dunnii</name>
    <dbReference type="NCBI Taxonomy" id="1413687"/>
    <lineage>
        <taxon>Eukaryota</taxon>
        <taxon>Viridiplantae</taxon>
        <taxon>Streptophyta</taxon>
        <taxon>Embryophyta</taxon>
        <taxon>Tracheophyta</taxon>
        <taxon>Spermatophyta</taxon>
        <taxon>Magnoliopsida</taxon>
        <taxon>eudicotyledons</taxon>
        <taxon>Gunneridae</taxon>
        <taxon>Pentapetalae</taxon>
        <taxon>rosids</taxon>
        <taxon>fabids</taxon>
        <taxon>Malpighiales</taxon>
        <taxon>Salicaceae</taxon>
        <taxon>Saliceae</taxon>
        <taxon>Salix</taxon>
    </lineage>
</organism>
<evidence type="ECO:0000256" key="1">
    <source>
        <dbReference type="ARBA" id="ARBA00001964"/>
    </source>
</evidence>
<evidence type="ECO:0000256" key="4">
    <source>
        <dbReference type="ARBA" id="ARBA00022842"/>
    </source>
</evidence>
<name>A0A835JA25_9ROSI</name>
<dbReference type="Proteomes" id="UP000657918">
    <property type="component" value="Chromosome 16"/>
</dbReference>
<dbReference type="GO" id="GO:0005829">
    <property type="term" value="C:cytosol"/>
    <property type="evidence" value="ECO:0007669"/>
    <property type="project" value="TreeGrafter"/>
</dbReference>
<comment type="cofactor">
    <cofactor evidence="1">
        <name>thiamine diphosphate</name>
        <dbReference type="ChEBI" id="CHEBI:58937"/>
    </cofactor>
</comment>
<protein>
    <submittedName>
        <fullName evidence="6">Uncharacterized protein</fullName>
    </submittedName>
</protein>
<dbReference type="AlphaFoldDB" id="A0A835JA25"/>
<keyword evidence="7" id="KW-1185">Reference proteome</keyword>